<organism evidence="1 2">
    <name type="scientific">Prunus armeniaca</name>
    <name type="common">Apricot</name>
    <name type="synonym">Armeniaca vulgaris</name>
    <dbReference type="NCBI Taxonomy" id="36596"/>
    <lineage>
        <taxon>Eukaryota</taxon>
        <taxon>Viridiplantae</taxon>
        <taxon>Streptophyta</taxon>
        <taxon>Embryophyta</taxon>
        <taxon>Tracheophyta</taxon>
        <taxon>Spermatophyta</taxon>
        <taxon>Magnoliopsida</taxon>
        <taxon>eudicotyledons</taxon>
        <taxon>Gunneridae</taxon>
        <taxon>Pentapetalae</taxon>
        <taxon>rosids</taxon>
        <taxon>fabids</taxon>
        <taxon>Rosales</taxon>
        <taxon>Rosaceae</taxon>
        <taxon>Amygdaloideae</taxon>
        <taxon>Amygdaleae</taxon>
        <taxon>Prunus</taxon>
    </lineage>
</organism>
<dbReference type="AlphaFoldDB" id="A0A6J5UHZ6"/>
<protein>
    <submittedName>
        <fullName evidence="1">Uncharacterized protein</fullName>
    </submittedName>
</protein>
<name>A0A6J5UHZ6_PRUAR</name>
<proteinExistence type="predicted"/>
<dbReference type="EMBL" id="CAEKDK010000004">
    <property type="protein sequence ID" value="CAB4276049.1"/>
    <property type="molecule type" value="Genomic_DNA"/>
</dbReference>
<sequence>MKSCNVFAIRAGNTQNGKAMLKDVKKYFRKHEEIVNGIHNAPEKAEEYIRSWEGKLTKELFIKLFKVSAIFAGWGADKVPYLYQIAQSKFGKTFETTSKGEKCNGFVGGSGRPFVLTYLHSCMPDMKVQSSSELLQNVTRAILYATLFYKHSGGSVRVFEVKEKEVTKVYNRPVLEALFDHYDALIRHLSNSLFFLFKHCHYPHTRENNAKIEEKFRAQFEEEKYVGNVVVKLGKKFVVQLVHFENPIDALYEKLKSQDSQRKRTDRRTVPREIEGLPLVKVKTKLGQYPIWCAKLERELVRNLQERHHRL</sequence>
<evidence type="ECO:0000313" key="1">
    <source>
        <dbReference type="EMBL" id="CAB4276049.1"/>
    </source>
</evidence>
<reference evidence="1 2" key="1">
    <citation type="submission" date="2020-05" db="EMBL/GenBank/DDBJ databases">
        <authorList>
            <person name="Campoy J."/>
            <person name="Schneeberger K."/>
            <person name="Spophaly S."/>
        </authorList>
    </citation>
    <scope>NUCLEOTIDE SEQUENCE [LARGE SCALE GENOMIC DNA]</scope>
    <source>
        <strain evidence="1">PruArmRojPasFocal</strain>
    </source>
</reference>
<dbReference type="SUPFAM" id="SSF56235">
    <property type="entry name" value="N-terminal nucleophile aminohydrolases (Ntn hydrolases)"/>
    <property type="match status" value="1"/>
</dbReference>
<accession>A0A6J5UHZ6</accession>
<evidence type="ECO:0000313" key="2">
    <source>
        <dbReference type="Proteomes" id="UP000507222"/>
    </source>
</evidence>
<gene>
    <name evidence="1" type="ORF">CURHAP_LOCUS25050</name>
</gene>
<dbReference type="Proteomes" id="UP000507222">
    <property type="component" value="Unassembled WGS sequence"/>
</dbReference>
<dbReference type="Gene3D" id="3.60.20.10">
    <property type="entry name" value="Glutamine Phosphoribosylpyrophosphate, subunit 1, domain 1"/>
    <property type="match status" value="1"/>
</dbReference>
<dbReference type="InterPro" id="IPR029055">
    <property type="entry name" value="Ntn_hydrolases_N"/>
</dbReference>